<accession>A0A7M5XM67</accession>
<feature type="compositionally biased region" description="Low complexity" evidence="1">
    <location>
        <begin position="288"/>
        <end position="303"/>
    </location>
</feature>
<evidence type="ECO:0000313" key="2">
    <source>
        <dbReference type="EnsemblMetazoa" id="CLYHEMP025507.1"/>
    </source>
</evidence>
<evidence type="ECO:0000256" key="1">
    <source>
        <dbReference type="SAM" id="MobiDB-lite"/>
    </source>
</evidence>
<feature type="compositionally biased region" description="Low complexity" evidence="1">
    <location>
        <begin position="341"/>
        <end position="355"/>
    </location>
</feature>
<reference evidence="2" key="1">
    <citation type="submission" date="2021-01" db="UniProtKB">
        <authorList>
            <consortium name="EnsemblMetazoa"/>
        </authorList>
    </citation>
    <scope>IDENTIFICATION</scope>
</reference>
<feature type="region of interest" description="Disordered" evidence="1">
    <location>
        <begin position="284"/>
        <end position="303"/>
    </location>
</feature>
<sequence>SDGAQSLDKRSEERRRVLSCEDVSTPSMHNTSIVKFDDLITVFNGDLFYPILNKTFNHQDGAYNLKVVIKAIQLLQKRFTSFSQLRVTRVSFQTYEGSDHAGLEDKYVMRALKLCGKIMAPDRLKQLLQRVDRLVSDRLMLYEFLDLVAGADSLSMVEKKIIKDDLSEKLDHRGLYQVCEFQNELLTQDERCYKELNNEFQEMLKIIPVTDKQLTSHNLSHNKQWATPPLANKSYRGKKTAKSKQEGKLLHGCVTNSNEIVNANRETNCGICFKQILNVVEREDSNNVKSPTSSKEVSSSPIISTTPKLERLQWKKPLLVTDDEISETKQKIQDMQWTLSTRNTTNTRNNVHSPN</sequence>
<protein>
    <submittedName>
        <fullName evidence="2">Uncharacterized protein</fullName>
    </submittedName>
</protein>
<dbReference type="EnsemblMetazoa" id="CLYHEMT025507.1">
    <property type="protein sequence ID" value="CLYHEMP025507.1"/>
    <property type="gene ID" value="CLYHEMG025507"/>
</dbReference>
<dbReference type="OrthoDB" id="5968492at2759"/>
<keyword evidence="3" id="KW-1185">Reference proteome</keyword>
<feature type="region of interest" description="Disordered" evidence="1">
    <location>
        <begin position="336"/>
        <end position="355"/>
    </location>
</feature>
<organism evidence="2 3">
    <name type="scientific">Clytia hemisphaerica</name>
    <dbReference type="NCBI Taxonomy" id="252671"/>
    <lineage>
        <taxon>Eukaryota</taxon>
        <taxon>Metazoa</taxon>
        <taxon>Cnidaria</taxon>
        <taxon>Hydrozoa</taxon>
        <taxon>Hydroidolina</taxon>
        <taxon>Leptothecata</taxon>
        <taxon>Obeliida</taxon>
        <taxon>Clytiidae</taxon>
        <taxon>Clytia</taxon>
    </lineage>
</organism>
<proteinExistence type="predicted"/>
<name>A0A7M5XM67_9CNID</name>
<dbReference type="Proteomes" id="UP000594262">
    <property type="component" value="Unplaced"/>
</dbReference>
<dbReference type="AlphaFoldDB" id="A0A7M5XM67"/>
<evidence type="ECO:0000313" key="3">
    <source>
        <dbReference type="Proteomes" id="UP000594262"/>
    </source>
</evidence>